<organism evidence="1 2">
    <name type="scientific">Kockovaella imperatae</name>
    <dbReference type="NCBI Taxonomy" id="4999"/>
    <lineage>
        <taxon>Eukaryota</taxon>
        <taxon>Fungi</taxon>
        <taxon>Dikarya</taxon>
        <taxon>Basidiomycota</taxon>
        <taxon>Agaricomycotina</taxon>
        <taxon>Tremellomycetes</taxon>
        <taxon>Tremellales</taxon>
        <taxon>Cuniculitremaceae</taxon>
        <taxon>Kockovaella</taxon>
    </lineage>
</organism>
<accession>A0A1Y1UCG9</accession>
<dbReference type="EMBL" id="NBSH01000010">
    <property type="protein sequence ID" value="ORX35740.1"/>
    <property type="molecule type" value="Genomic_DNA"/>
</dbReference>
<evidence type="ECO:0000313" key="1">
    <source>
        <dbReference type="EMBL" id="ORX35740.1"/>
    </source>
</evidence>
<gene>
    <name evidence="1" type="ORF">BD324DRAFT_652283</name>
</gene>
<keyword evidence="2" id="KW-1185">Reference proteome</keyword>
<protein>
    <submittedName>
        <fullName evidence="1">Uncharacterized protein</fullName>
    </submittedName>
</protein>
<dbReference type="GeneID" id="33560276"/>
<reference evidence="1 2" key="1">
    <citation type="submission" date="2017-03" db="EMBL/GenBank/DDBJ databases">
        <title>Widespread Adenine N6-methylation of Active Genes in Fungi.</title>
        <authorList>
            <consortium name="DOE Joint Genome Institute"/>
            <person name="Mondo S.J."/>
            <person name="Dannebaum R.O."/>
            <person name="Kuo R.C."/>
            <person name="Louie K.B."/>
            <person name="Bewick A.J."/>
            <person name="Labutti K."/>
            <person name="Haridas S."/>
            <person name="Kuo A."/>
            <person name="Salamov A."/>
            <person name="Ahrendt S.R."/>
            <person name="Lau R."/>
            <person name="Bowen B.P."/>
            <person name="Lipzen A."/>
            <person name="Sullivan W."/>
            <person name="Andreopoulos W.B."/>
            <person name="Clum A."/>
            <person name="Lindquist E."/>
            <person name="Daum C."/>
            <person name="Northen T.R."/>
            <person name="Ramamoorthy G."/>
            <person name="Schmitz R.J."/>
            <person name="Gryganskyi A."/>
            <person name="Culley D."/>
            <person name="Magnuson J."/>
            <person name="James T.Y."/>
            <person name="O'Malley M.A."/>
            <person name="Stajich J.E."/>
            <person name="Spatafora J.W."/>
            <person name="Visel A."/>
            <person name="Grigoriev I.V."/>
        </authorList>
    </citation>
    <scope>NUCLEOTIDE SEQUENCE [LARGE SCALE GENOMIC DNA]</scope>
    <source>
        <strain evidence="1 2">NRRL Y-17943</strain>
    </source>
</reference>
<dbReference type="RefSeq" id="XP_021869904.1">
    <property type="nucleotide sequence ID" value="XM_022018467.1"/>
</dbReference>
<dbReference type="OrthoDB" id="3251015at2759"/>
<evidence type="ECO:0000313" key="2">
    <source>
        <dbReference type="Proteomes" id="UP000193218"/>
    </source>
</evidence>
<dbReference type="Proteomes" id="UP000193218">
    <property type="component" value="Unassembled WGS sequence"/>
</dbReference>
<sequence length="370" mass="41205">MEEFQGRYGMETDWDNPKKSVLFMLGKRKPGDIMQPVSIPLPTGVVKTLLPVDSGDILQTPINDPAAQAKAVQRIVDNFTFPKPGKDLPITAIRKIAHVSLAARIRARLQYSPIAPNAVKAIHISIKILISEYYRMSFRFNHNVLFGRLQDGGLDFPNVERMNATWSVSMLHRALNSNNATTASASEIILATLQCNKNKSSRCFPPFGPLQTTPQMTRTNPIPKSNLLTWEVATRYMRDLEMEIIPARHLSREAGPKDNPSRRGGLAFHNDRADRSEVVLQKFEPKDPPEQVIGRIVKKAQKDLARNGALIYATDGSMDPAPFLNKRRTAFAIVGSALVGDRFMSRTDLSARGSYLNSNSLNRDVRLGSS</sequence>
<dbReference type="AlphaFoldDB" id="A0A1Y1UCG9"/>
<comment type="caution">
    <text evidence="1">The sequence shown here is derived from an EMBL/GenBank/DDBJ whole genome shotgun (WGS) entry which is preliminary data.</text>
</comment>
<name>A0A1Y1UCG9_9TREE</name>
<proteinExistence type="predicted"/>
<dbReference type="InParanoid" id="A0A1Y1UCG9"/>